<feature type="transmembrane region" description="Helical" evidence="5">
    <location>
        <begin position="254"/>
        <end position="277"/>
    </location>
</feature>
<feature type="transmembrane region" description="Helical" evidence="5">
    <location>
        <begin position="99"/>
        <end position="127"/>
    </location>
</feature>
<reference evidence="7 8" key="1">
    <citation type="submission" date="2019-01" db="EMBL/GenBank/DDBJ databases">
        <title>Genome sequencing of strain FW100M-8.</title>
        <authorList>
            <person name="Heo J."/>
            <person name="Kim S.-J."/>
            <person name="Kim J.-S."/>
            <person name="Hong S.-B."/>
            <person name="Kwon S.-W."/>
        </authorList>
    </citation>
    <scope>NUCLEOTIDE SEQUENCE [LARGE SCALE GENOMIC DNA]</scope>
    <source>
        <strain evidence="7 8">FW100M-8</strain>
    </source>
</reference>
<dbReference type="PROSITE" id="PS50928">
    <property type="entry name" value="ABC_TM1"/>
    <property type="match status" value="1"/>
</dbReference>
<feature type="transmembrane region" description="Helical" evidence="5">
    <location>
        <begin position="297"/>
        <end position="318"/>
    </location>
</feature>
<dbReference type="EMBL" id="CP035491">
    <property type="protein sequence ID" value="QAY72710.1"/>
    <property type="molecule type" value="Genomic_DNA"/>
</dbReference>
<dbReference type="InterPro" id="IPR035906">
    <property type="entry name" value="MetI-like_sf"/>
</dbReference>
<gene>
    <name evidence="7" type="ORF">ET445_04485</name>
</gene>
<evidence type="ECO:0000256" key="1">
    <source>
        <dbReference type="ARBA" id="ARBA00004141"/>
    </source>
</evidence>
<evidence type="ECO:0000256" key="4">
    <source>
        <dbReference type="ARBA" id="ARBA00023136"/>
    </source>
</evidence>
<feature type="domain" description="ABC transmembrane type-1" evidence="6">
    <location>
        <begin position="100"/>
        <end position="311"/>
    </location>
</feature>
<dbReference type="InterPro" id="IPR000515">
    <property type="entry name" value="MetI-like"/>
</dbReference>
<keyword evidence="4 5" id="KW-0472">Membrane</keyword>
<feature type="transmembrane region" description="Helical" evidence="5">
    <location>
        <begin position="188"/>
        <end position="209"/>
    </location>
</feature>
<keyword evidence="3 5" id="KW-1133">Transmembrane helix</keyword>
<accession>A0A4P6F986</accession>
<evidence type="ECO:0000256" key="5">
    <source>
        <dbReference type="RuleBase" id="RU363032"/>
    </source>
</evidence>
<evidence type="ECO:0000256" key="3">
    <source>
        <dbReference type="ARBA" id="ARBA00022989"/>
    </source>
</evidence>
<dbReference type="OrthoDB" id="9778910at2"/>
<feature type="transmembrane region" description="Helical" evidence="5">
    <location>
        <begin position="7"/>
        <end position="25"/>
    </location>
</feature>
<dbReference type="CDD" id="cd06261">
    <property type="entry name" value="TM_PBP2"/>
    <property type="match status" value="1"/>
</dbReference>
<dbReference type="Proteomes" id="UP000291259">
    <property type="component" value="Chromosome"/>
</dbReference>
<dbReference type="SUPFAM" id="SSF161098">
    <property type="entry name" value="MetI-like"/>
    <property type="match status" value="1"/>
</dbReference>
<dbReference type="GO" id="GO:0055085">
    <property type="term" value="P:transmembrane transport"/>
    <property type="evidence" value="ECO:0007669"/>
    <property type="project" value="InterPro"/>
</dbReference>
<dbReference type="AlphaFoldDB" id="A0A4P6F986"/>
<dbReference type="Gene3D" id="1.10.3720.10">
    <property type="entry name" value="MetI-like"/>
    <property type="match status" value="1"/>
</dbReference>
<feature type="transmembrane region" description="Helical" evidence="5">
    <location>
        <begin position="148"/>
        <end position="168"/>
    </location>
</feature>
<keyword evidence="5" id="KW-0813">Transport</keyword>
<protein>
    <submittedName>
        <fullName evidence="7">ABC transporter permease</fullName>
    </submittedName>
</protein>
<organism evidence="7 8">
    <name type="scientific">Agromyces protaetiae</name>
    <dbReference type="NCBI Taxonomy" id="2509455"/>
    <lineage>
        <taxon>Bacteria</taxon>
        <taxon>Bacillati</taxon>
        <taxon>Actinomycetota</taxon>
        <taxon>Actinomycetes</taxon>
        <taxon>Micrococcales</taxon>
        <taxon>Microbacteriaceae</taxon>
        <taxon>Agromyces</taxon>
    </lineage>
</organism>
<evidence type="ECO:0000259" key="6">
    <source>
        <dbReference type="PROSITE" id="PS50928"/>
    </source>
</evidence>
<comment type="subcellular location">
    <subcellularLocation>
        <location evidence="5">Cell membrane</location>
        <topology evidence="5">Multi-pass membrane protein</topology>
    </subcellularLocation>
    <subcellularLocation>
        <location evidence="1">Membrane</location>
        <topology evidence="1">Multi-pass membrane protein</topology>
    </subcellularLocation>
</comment>
<dbReference type="GO" id="GO:0005886">
    <property type="term" value="C:plasma membrane"/>
    <property type="evidence" value="ECO:0007669"/>
    <property type="project" value="UniProtKB-SubCell"/>
</dbReference>
<dbReference type="RefSeq" id="WP_129189218.1">
    <property type="nucleotide sequence ID" value="NZ_CP035491.1"/>
</dbReference>
<evidence type="ECO:0000313" key="8">
    <source>
        <dbReference type="Proteomes" id="UP000291259"/>
    </source>
</evidence>
<name>A0A4P6F986_9MICO</name>
<dbReference type="PANTHER" id="PTHR43376">
    <property type="entry name" value="OLIGOPEPTIDE TRANSPORT SYSTEM PERMEASE PROTEIN"/>
    <property type="match status" value="1"/>
</dbReference>
<dbReference type="Pfam" id="PF00528">
    <property type="entry name" value="BPD_transp_1"/>
    <property type="match status" value="1"/>
</dbReference>
<proteinExistence type="inferred from homology"/>
<evidence type="ECO:0000256" key="2">
    <source>
        <dbReference type="ARBA" id="ARBA00022692"/>
    </source>
</evidence>
<dbReference type="KEGG" id="agf:ET445_04485"/>
<comment type="similarity">
    <text evidence="5">Belongs to the binding-protein-dependent transport system permease family.</text>
</comment>
<dbReference type="PANTHER" id="PTHR43376:SF1">
    <property type="entry name" value="OLIGOPEPTIDE TRANSPORT SYSTEM PERMEASE PROTEIN"/>
    <property type="match status" value="1"/>
</dbReference>
<sequence length="326" mass="36104">MKFMTRRIVFYLITAWAAVTINFFIPRLMPGDPVKALIAKNQGKIPTDAMPALYAMFGLDEQKPLLQQYFDYWGTLFRGDLGISFAFFPMPVTEVIGQALPWTVGLVGIATIISFFVGTLIGTGIGWRRGTWADSLLPISTFFSAVPYFWLGLIAIFTFSVTLGWFPSSGSYDRSLIPAWNWEFVSSVLYYGTLPALTIVISSISGWILGMRNMVVTVSSEDYVTVAQAKGLSERRVMFGYAARNAILPQVSSFALSLGFIVGGTLIMEMVFTYQGIGFLLFNAVNAKDYPLMQGCFLVITIAVLAANILADFVYAFLDPRTRQEG</sequence>
<keyword evidence="8" id="KW-1185">Reference proteome</keyword>
<keyword evidence="2 5" id="KW-0812">Transmembrane</keyword>
<evidence type="ECO:0000313" key="7">
    <source>
        <dbReference type="EMBL" id="QAY72710.1"/>
    </source>
</evidence>